<sequence>MSWHARPYWNSTGGFMRNASHTPDFMSPGEPLDEVWQEDLEATLSAEYGDEDEVVEELITQDARVVLLDVMKDGRGGFGKVRLKGGILMAHQEWRWGEGMRCWKMSHFTAFVTASSPMVFLCHHLYFLPIFAPKTSTCVVPVKGEKDNANANTNVVRVRKGGRKQQYQNEQQHKWKPKVGMDEDLYTVVQFVCRGH</sequence>
<protein>
    <submittedName>
        <fullName evidence="1">Uncharacterized protein</fullName>
    </submittedName>
</protein>
<proteinExistence type="predicted"/>
<keyword evidence="2" id="KW-1185">Reference proteome</keyword>
<dbReference type="AlphaFoldDB" id="A0A8J5VKV5"/>
<evidence type="ECO:0000313" key="1">
    <source>
        <dbReference type="EMBL" id="KAG8051033.1"/>
    </source>
</evidence>
<accession>A0A8J5VKV5</accession>
<reference evidence="1" key="1">
    <citation type="journal article" date="2021" name="bioRxiv">
        <title>Whole Genome Assembly and Annotation of Northern Wild Rice, Zizania palustris L., Supports a Whole Genome Duplication in the Zizania Genus.</title>
        <authorList>
            <person name="Haas M."/>
            <person name="Kono T."/>
            <person name="Macchietto M."/>
            <person name="Millas R."/>
            <person name="McGilp L."/>
            <person name="Shao M."/>
            <person name="Duquette J."/>
            <person name="Hirsch C.N."/>
            <person name="Kimball J."/>
        </authorList>
    </citation>
    <scope>NUCLEOTIDE SEQUENCE</scope>
    <source>
        <tissue evidence="1">Fresh leaf tissue</tissue>
    </source>
</reference>
<evidence type="ECO:0000313" key="2">
    <source>
        <dbReference type="Proteomes" id="UP000729402"/>
    </source>
</evidence>
<dbReference type="EMBL" id="JAAALK010000289">
    <property type="protein sequence ID" value="KAG8051033.1"/>
    <property type="molecule type" value="Genomic_DNA"/>
</dbReference>
<organism evidence="1 2">
    <name type="scientific">Zizania palustris</name>
    <name type="common">Northern wild rice</name>
    <dbReference type="NCBI Taxonomy" id="103762"/>
    <lineage>
        <taxon>Eukaryota</taxon>
        <taxon>Viridiplantae</taxon>
        <taxon>Streptophyta</taxon>
        <taxon>Embryophyta</taxon>
        <taxon>Tracheophyta</taxon>
        <taxon>Spermatophyta</taxon>
        <taxon>Magnoliopsida</taxon>
        <taxon>Liliopsida</taxon>
        <taxon>Poales</taxon>
        <taxon>Poaceae</taxon>
        <taxon>BOP clade</taxon>
        <taxon>Oryzoideae</taxon>
        <taxon>Oryzeae</taxon>
        <taxon>Zizaniinae</taxon>
        <taxon>Zizania</taxon>
    </lineage>
</organism>
<dbReference type="Proteomes" id="UP000729402">
    <property type="component" value="Unassembled WGS sequence"/>
</dbReference>
<gene>
    <name evidence="1" type="ORF">GUJ93_ZPchr0009g314</name>
</gene>
<name>A0A8J5VKV5_ZIZPA</name>
<reference evidence="1" key="2">
    <citation type="submission" date="2021-02" db="EMBL/GenBank/DDBJ databases">
        <authorList>
            <person name="Kimball J.A."/>
            <person name="Haas M.W."/>
            <person name="Macchietto M."/>
            <person name="Kono T."/>
            <person name="Duquette J."/>
            <person name="Shao M."/>
        </authorList>
    </citation>
    <scope>NUCLEOTIDE SEQUENCE</scope>
    <source>
        <tissue evidence="1">Fresh leaf tissue</tissue>
    </source>
</reference>
<comment type="caution">
    <text evidence="1">The sequence shown here is derived from an EMBL/GenBank/DDBJ whole genome shotgun (WGS) entry which is preliminary data.</text>
</comment>